<proteinExistence type="predicted"/>
<feature type="transmembrane region" description="Helical" evidence="1">
    <location>
        <begin position="9"/>
        <end position="31"/>
    </location>
</feature>
<keyword evidence="4" id="KW-1185">Reference proteome</keyword>
<dbReference type="RefSeq" id="WP_377332051.1">
    <property type="nucleotide sequence ID" value="NZ_JBHSGB010000005.1"/>
</dbReference>
<feature type="domain" description="Phosphatidic acid phosphatase type 2/haloperoxidase" evidence="2">
    <location>
        <begin position="95"/>
        <end position="223"/>
    </location>
</feature>
<dbReference type="InterPro" id="IPR036938">
    <property type="entry name" value="PAP2/HPO_sf"/>
</dbReference>
<organism evidence="3 4">
    <name type="scientific">Rheinheimera marina</name>
    <dbReference type="NCBI Taxonomy" id="1774958"/>
    <lineage>
        <taxon>Bacteria</taxon>
        <taxon>Pseudomonadati</taxon>
        <taxon>Pseudomonadota</taxon>
        <taxon>Gammaproteobacteria</taxon>
        <taxon>Chromatiales</taxon>
        <taxon>Chromatiaceae</taxon>
        <taxon>Rheinheimera</taxon>
    </lineage>
</organism>
<evidence type="ECO:0000313" key="3">
    <source>
        <dbReference type="EMBL" id="MFC4654248.1"/>
    </source>
</evidence>
<dbReference type="InterPro" id="IPR000326">
    <property type="entry name" value="PAP2/HPO"/>
</dbReference>
<gene>
    <name evidence="3" type="ORF">ACFO3I_04315</name>
</gene>
<keyword evidence="1" id="KW-0812">Transmembrane</keyword>
<evidence type="ECO:0000259" key="2">
    <source>
        <dbReference type="Pfam" id="PF01569"/>
    </source>
</evidence>
<feature type="transmembrane region" description="Helical" evidence="1">
    <location>
        <begin position="144"/>
        <end position="166"/>
    </location>
</feature>
<dbReference type="EMBL" id="JBHSGB010000005">
    <property type="protein sequence ID" value="MFC4654248.1"/>
    <property type="molecule type" value="Genomic_DNA"/>
</dbReference>
<keyword evidence="1" id="KW-0472">Membrane</keyword>
<reference evidence="4" key="1">
    <citation type="journal article" date="2019" name="Int. J. Syst. Evol. Microbiol.">
        <title>The Global Catalogue of Microorganisms (GCM) 10K type strain sequencing project: providing services to taxonomists for standard genome sequencing and annotation.</title>
        <authorList>
            <consortium name="The Broad Institute Genomics Platform"/>
            <consortium name="The Broad Institute Genome Sequencing Center for Infectious Disease"/>
            <person name="Wu L."/>
            <person name="Ma J."/>
        </authorList>
    </citation>
    <scope>NUCLEOTIDE SEQUENCE [LARGE SCALE GENOMIC DNA]</scope>
    <source>
        <strain evidence="4">DT28</strain>
    </source>
</reference>
<name>A0ABV9JJB9_9GAMM</name>
<accession>A0ABV9JJB9</accession>
<sequence>MSLFNRAQLFGQLIALPTLLFTLLFSLFYVAGYDFSVAGFYYRLEGGHWALQQHWLLQDVLHSSARQLNTLMVMAVLVICIWRQLTASDQRRASCILLLSLLLSFGLVALIKKALPAACPWDLQAFGGVQPFNWLWHSPAPGAVLGQCFPAGHASAGFGWLALYFYWRDSSAARAKTALFGALLLGTGLGLVQQLRGAHFISHDITSAWLCWCCCSFIYAFMADLPGQNATQSSLREGYV</sequence>
<feature type="transmembrane region" description="Helical" evidence="1">
    <location>
        <begin position="207"/>
        <end position="226"/>
    </location>
</feature>
<protein>
    <submittedName>
        <fullName evidence="3">Phosphatase PAP2 family protein</fullName>
    </submittedName>
</protein>
<feature type="transmembrane region" description="Helical" evidence="1">
    <location>
        <begin position="64"/>
        <end position="82"/>
    </location>
</feature>
<keyword evidence="1" id="KW-1133">Transmembrane helix</keyword>
<dbReference type="Proteomes" id="UP001595962">
    <property type="component" value="Unassembled WGS sequence"/>
</dbReference>
<evidence type="ECO:0000313" key="4">
    <source>
        <dbReference type="Proteomes" id="UP001595962"/>
    </source>
</evidence>
<comment type="caution">
    <text evidence="3">The sequence shown here is derived from an EMBL/GenBank/DDBJ whole genome shotgun (WGS) entry which is preliminary data.</text>
</comment>
<dbReference type="CDD" id="cd03396">
    <property type="entry name" value="PAP2_like_6"/>
    <property type="match status" value="1"/>
</dbReference>
<feature type="transmembrane region" description="Helical" evidence="1">
    <location>
        <begin position="94"/>
        <end position="111"/>
    </location>
</feature>
<dbReference type="Pfam" id="PF01569">
    <property type="entry name" value="PAP2"/>
    <property type="match status" value="1"/>
</dbReference>
<dbReference type="SUPFAM" id="SSF48317">
    <property type="entry name" value="Acid phosphatase/Vanadium-dependent haloperoxidase"/>
    <property type="match status" value="1"/>
</dbReference>
<evidence type="ECO:0000256" key="1">
    <source>
        <dbReference type="SAM" id="Phobius"/>
    </source>
</evidence>
<feature type="transmembrane region" description="Helical" evidence="1">
    <location>
        <begin position="178"/>
        <end position="195"/>
    </location>
</feature>